<gene>
    <name evidence="1" type="ORF">M9H77_12499</name>
</gene>
<organism evidence="1 2">
    <name type="scientific">Catharanthus roseus</name>
    <name type="common">Madagascar periwinkle</name>
    <name type="synonym">Vinca rosea</name>
    <dbReference type="NCBI Taxonomy" id="4058"/>
    <lineage>
        <taxon>Eukaryota</taxon>
        <taxon>Viridiplantae</taxon>
        <taxon>Streptophyta</taxon>
        <taxon>Embryophyta</taxon>
        <taxon>Tracheophyta</taxon>
        <taxon>Spermatophyta</taxon>
        <taxon>Magnoliopsida</taxon>
        <taxon>eudicotyledons</taxon>
        <taxon>Gunneridae</taxon>
        <taxon>Pentapetalae</taxon>
        <taxon>asterids</taxon>
        <taxon>lamiids</taxon>
        <taxon>Gentianales</taxon>
        <taxon>Apocynaceae</taxon>
        <taxon>Rauvolfioideae</taxon>
        <taxon>Vinceae</taxon>
        <taxon>Catharanthinae</taxon>
        <taxon>Catharanthus</taxon>
    </lineage>
</organism>
<accession>A0ACC0BHM8</accession>
<reference evidence="2" key="1">
    <citation type="journal article" date="2023" name="Nat. Plants">
        <title>Single-cell RNA sequencing provides a high-resolution roadmap for understanding the multicellular compartmentation of specialized metabolism.</title>
        <authorList>
            <person name="Sun S."/>
            <person name="Shen X."/>
            <person name="Li Y."/>
            <person name="Li Y."/>
            <person name="Wang S."/>
            <person name="Li R."/>
            <person name="Zhang H."/>
            <person name="Shen G."/>
            <person name="Guo B."/>
            <person name="Wei J."/>
            <person name="Xu J."/>
            <person name="St-Pierre B."/>
            <person name="Chen S."/>
            <person name="Sun C."/>
        </authorList>
    </citation>
    <scope>NUCLEOTIDE SEQUENCE [LARGE SCALE GENOMIC DNA]</scope>
</reference>
<proteinExistence type="predicted"/>
<protein>
    <submittedName>
        <fullName evidence="1">Uncharacterized protein</fullName>
    </submittedName>
</protein>
<dbReference type="Proteomes" id="UP001060085">
    <property type="component" value="Linkage Group LG03"/>
</dbReference>
<evidence type="ECO:0000313" key="2">
    <source>
        <dbReference type="Proteomes" id="UP001060085"/>
    </source>
</evidence>
<sequence length="385" mass="42499">MTHAPGNCKRVTIPPPNCNKNFHDQGLQGTPNQSLSSIPVFATKVMWAPVGKDKDIALLDDFLRNISSLAALNSTVLSMASTENISPAEFNFTTANKNISLVFALVSFAAPLDLLQDAVKVHAASSSSVRHVWTMGGLLCISFQFFGEILAVEGHETTATTNKSSPILKNSNLAASYSDYESNVSISSASVEDNLTMMKLIRYIPHKPTPFVSRHMIASGSKSINVVKPLHARLALLHSFKEFSETLSTKLAVQSVLNDGSLIFPPPELQFSDTVLDKDPQYIDIPIIDLFVDISDFDLQDDYIPLRLQTFYCFLSIKLRVDKNWRDDGLQMEFQGPITGARIRKIKEHDEGLLMSTKAQLLILHNEGTSGSSHSNLDLMKITMQ</sequence>
<dbReference type="EMBL" id="CM044703">
    <property type="protein sequence ID" value="KAI5672135.1"/>
    <property type="molecule type" value="Genomic_DNA"/>
</dbReference>
<name>A0ACC0BHM8_CATRO</name>
<keyword evidence="2" id="KW-1185">Reference proteome</keyword>
<comment type="caution">
    <text evidence="1">The sequence shown here is derived from an EMBL/GenBank/DDBJ whole genome shotgun (WGS) entry which is preliminary data.</text>
</comment>
<evidence type="ECO:0000313" key="1">
    <source>
        <dbReference type="EMBL" id="KAI5672135.1"/>
    </source>
</evidence>